<comment type="caution">
    <text evidence="3">The sequence shown here is derived from an EMBL/GenBank/DDBJ whole genome shotgun (WGS) entry which is preliminary data.</text>
</comment>
<dbReference type="InterPro" id="IPR019402">
    <property type="entry name" value="CWH43_N"/>
</dbReference>
<protein>
    <recommendedName>
        <fullName evidence="2">CWH43-like N-terminal domain-containing protein</fullName>
    </recommendedName>
</protein>
<keyword evidence="1" id="KW-0472">Membrane</keyword>
<feature type="transmembrane region" description="Helical" evidence="1">
    <location>
        <begin position="75"/>
        <end position="96"/>
    </location>
</feature>
<dbReference type="VEuPathDB" id="TrichDB:TRFO_27535"/>
<sequence>MNRCGEFIVKFYQMNKDERHQVMHHLFVMNLTVMILPLVSLVATYGAYIALKHTMTSSSYFVPAPSDVIVYQPEYRIHSVSMTIETFYILFIAYTQHKIRIILGNRVHKIETKKFRILKICSFISLGIYLIGHQIIACVPFTSCKPLNSLGANFYGYGSSFYFITCDIFNAFLSKPSQIASRILTWVVVVSTFFELVIRYYIFTNEDNGAQQWWTMSTIFFLLAAGCSYVKFFMISIDLPNCAIRLSKKIL</sequence>
<dbReference type="GeneID" id="94840316"/>
<keyword evidence="1" id="KW-0812">Transmembrane</keyword>
<name>A0A1J4K0K3_9EUKA</name>
<feature type="transmembrane region" description="Helical" evidence="1">
    <location>
        <begin position="154"/>
        <end position="172"/>
    </location>
</feature>
<feature type="transmembrane region" description="Helical" evidence="1">
    <location>
        <begin position="184"/>
        <end position="202"/>
    </location>
</feature>
<gene>
    <name evidence="3" type="ORF">TRFO_27535</name>
</gene>
<feature type="transmembrane region" description="Helical" evidence="1">
    <location>
        <begin position="26"/>
        <end position="51"/>
    </location>
</feature>
<dbReference type="Proteomes" id="UP000179807">
    <property type="component" value="Unassembled WGS sequence"/>
</dbReference>
<feature type="transmembrane region" description="Helical" evidence="1">
    <location>
        <begin position="214"/>
        <end position="239"/>
    </location>
</feature>
<feature type="transmembrane region" description="Helical" evidence="1">
    <location>
        <begin position="117"/>
        <end position="142"/>
    </location>
</feature>
<evidence type="ECO:0000313" key="3">
    <source>
        <dbReference type="EMBL" id="OHT04911.1"/>
    </source>
</evidence>
<keyword evidence="1" id="KW-1133">Transmembrane helix</keyword>
<evidence type="ECO:0000256" key="1">
    <source>
        <dbReference type="SAM" id="Phobius"/>
    </source>
</evidence>
<evidence type="ECO:0000313" key="4">
    <source>
        <dbReference type="Proteomes" id="UP000179807"/>
    </source>
</evidence>
<proteinExistence type="predicted"/>
<dbReference type="Pfam" id="PF10277">
    <property type="entry name" value="Frag1"/>
    <property type="match status" value="1"/>
</dbReference>
<dbReference type="RefSeq" id="XP_068358047.1">
    <property type="nucleotide sequence ID" value="XM_068505612.1"/>
</dbReference>
<accession>A0A1J4K0K3</accession>
<feature type="domain" description="CWH43-like N-terminal" evidence="2">
    <location>
        <begin position="28"/>
        <end position="240"/>
    </location>
</feature>
<reference evidence="3" key="1">
    <citation type="submission" date="2016-10" db="EMBL/GenBank/DDBJ databases">
        <authorList>
            <person name="Benchimol M."/>
            <person name="Almeida L.G."/>
            <person name="Vasconcelos A.T."/>
            <person name="Perreira-Neves A."/>
            <person name="Rosa I.A."/>
            <person name="Tasca T."/>
            <person name="Bogo M.R."/>
            <person name="de Souza W."/>
        </authorList>
    </citation>
    <scope>NUCLEOTIDE SEQUENCE [LARGE SCALE GENOMIC DNA]</scope>
    <source>
        <strain evidence="3">K</strain>
    </source>
</reference>
<keyword evidence="4" id="KW-1185">Reference proteome</keyword>
<dbReference type="AlphaFoldDB" id="A0A1J4K0K3"/>
<evidence type="ECO:0000259" key="2">
    <source>
        <dbReference type="Pfam" id="PF10277"/>
    </source>
</evidence>
<dbReference type="EMBL" id="MLAK01000777">
    <property type="protein sequence ID" value="OHT04911.1"/>
    <property type="molecule type" value="Genomic_DNA"/>
</dbReference>
<organism evidence="3 4">
    <name type="scientific">Tritrichomonas foetus</name>
    <dbReference type="NCBI Taxonomy" id="1144522"/>
    <lineage>
        <taxon>Eukaryota</taxon>
        <taxon>Metamonada</taxon>
        <taxon>Parabasalia</taxon>
        <taxon>Tritrichomonadida</taxon>
        <taxon>Tritrichomonadidae</taxon>
        <taxon>Tritrichomonas</taxon>
    </lineage>
</organism>